<reference evidence="1 2" key="1">
    <citation type="journal article" date="2012" name="J. Bacteriol.">
        <title>Complete genome sequence of the broad-host-range strain Sinorhizobium fredii USDA257.</title>
        <authorList>
            <person name="Schuldes J."/>
            <person name="Rodriguez Orbegoso M."/>
            <person name="Schmeisser C."/>
            <person name="Krishnan H.B."/>
            <person name="Daniel R."/>
            <person name="Streit W.R."/>
        </authorList>
    </citation>
    <scope>NUCLEOTIDE SEQUENCE [LARGE SCALE GENOMIC DNA]</scope>
    <source>
        <strain evidence="1 2">USDA 257</strain>
    </source>
</reference>
<sequence>MDETEMKNFVDKQELTDLKVRIRRALFPAGDCDQRGALAL</sequence>
<dbReference type="EMBL" id="CP003563">
    <property type="protein sequence ID" value="AFL52370.1"/>
    <property type="molecule type" value="Genomic_DNA"/>
</dbReference>
<proteinExistence type="predicted"/>
<dbReference type="Proteomes" id="UP000006180">
    <property type="component" value="Chromosome"/>
</dbReference>
<organism evidence="1 2">
    <name type="scientific">Sinorhizobium fredii (strain USDA 257)</name>
    <dbReference type="NCBI Taxonomy" id="1185652"/>
    <lineage>
        <taxon>Bacteria</taxon>
        <taxon>Pseudomonadati</taxon>
        <taxon>Pseudomonadota</taxon>
        <taxon>Alphaproteobacteria</taxon>
        <taxon>Hyphomicrobiales</taxon>
        <taxon>Rhizobiaceae</taxon>
        <taxon>Sinorhizobium/Ensifer group</taxon>
        <taxon>Sinorhizobium</taxon>
    </lineage>
</organism>
<gene>
    <name evidence="1" type="ORF">USDA257_c38250</name>
</gene>
<dbReference type="AlphaFoldDB" id="I3X914"/>
<dbReference type="KEGG" id="sfd:USDA257_c38250"/>
<evidence type="ECO:0000313" key="1">
    <source>
        <dbReference type="EMBL" id="AFL52370.1"/>
    </source>
</evidence>
<protein>
    <submittedName>
        <fullName evidence="1">Uncharacterized protein</fullName>
    </submittedName>
</protein>
<name>I3X914_SINF2</name>
<dbReference type="STRING" id="1185652.USDA257_c38250"/>
<dbReference type="HOGENOM" id="CLU_3296570_0_0_5"/>
<evidence type="ECO:0000313" key="2">
    <source>
        <dbReference type="Proteomes" id="UP000006180"/>
    </source>
</evidence>
<accession>I3X914</accession>
<dbReference type="PATRIC" id="fig|1185652.3.peg.3970"/>